<dbReference type="InterPro" id="IPR046884">
    <property type="entry name" value="MnmA-like_central"/>
</dbReference>
<dbReference type="Pfam" id="PF20259">
    <property type="entry name" value="tRNA_Me_trans_M"/>
    <property type="match status" value="1"/>
</dbReference>
<dbReference type="AlphaFoldDB" id="A0A9D2JN32"/>
<dbReference type="Pfam" id="PF03054">
    <property type="entry name" value="tRNA_Me_trans"/>
    <property type="match status" value="1"/>
</dbReference>
<evidence type="ECO:0000256" key="5">
    <source>
        <dbReference type="ARBA" id="ARBA00022741"/>
    </source>
</evidence>
<dbReference type="Gene3D" id="2.40.30.10">
    <property type="entry name" value="Translation factors"/>
    <property type="match status" value="1"/>
</dbReference>
<reference evidence="12" key="1">
    <citation type="journal article" date="2021" name="PeerJ">
        <title>Extensive microbial diversity within the chicken gut microbiome revealed by metagenomics and culture.</title>
        <authorList>
            <person name="Gilroy R."/>
            <person name="Ravi A."/>
            <person name="Getino M."/>
            <person name="Pursley I."/>
            <person name="Horton D.L."/>
            <person name="Alikhan N.F."/>
            <person name="Baker D."/>
            <person name="Gharbi K."/>
            <person name="Hall N."/>
            <person name="Watson M."/>
            <person name="Adriaenssens E.M."/>
            <person name="Foster-Nyarko E."/>
            <person name="Jarju S."/>
            <person name="Secka A."/>
            <person name="Antonio M."/>
            <person name="Oren A."/>
            <person name="Chaudhuri R.R."/>
            <person name="La Ragione R."/>
            <person name="Hildebrand F."/>
            <person name="Pallen M.J."/>
        </authorList>
    </citation>
    <scope>NUCLEOTIDE SEQUENCE</scope>
    <source>
        <strain evidence="12">ChiBcec16-3735</strain>
    </source>
</reference>
<dbReference type="NCBIfam" id="TIGR00420">
    <property type="entry name" value="trmU"/>
    <property type="match status" value="1"/>
</dbReference>
<evidence type="ECO:0000259" key="11">
    <source>
        <dbReference type="Pfam" id="PF20259"/>
    </source>
</evidence>
<evidence type="ECO:0000256" key="8">
    <source>
        <dbReference type="ARBA" id="ARBA00023157"/>
    </source>
</evidence>
<dbReference type="InterPro" id="IPR004506">
    <property type="entry name" value="MnmA-like"/>
</dbReference>
<dbReference type="Pfam" id="PF20258">
    <property type="entry name" value="tRNA_Me_trans_C"/>
    <property type="match status" value="1"/>
</dbReference>
<comment type="caution">
    <text evidence="12">The sequence shown here is derived from an EMBL/GenBank/DDBJ whole genome shotgun (WGS) entry which is preliminary data.</text>
</comment>
<organism evidence="12 13">
    <name type="scientific">Candidatus Faecalibacterium gallistercoris</name>
    <dbReference type="NCBI Taxonomy" id="2838579"/>
    <lineage>
        <taxon>Bacteria</taxon>
        <taxon>Bacillati</taxon>
        <taxon>Bacillota</taxon>
        <taxon>Clostridia</taxon>
        <taxon>Eubacteriales</taxon>
        <taxon>Oscillospiraceae</taxon>
        <taxon>Faecalibacterium</taxon>
    </lineage>
</organism>
<dbReference type="Gene3D" id="3.40.50.620">
    <property type="entry name" value="HUPs"/>
    <property type="match status" value="1"/>
</dbReference>
<protein>
    <recommendedName>
        <fullName evidence="1">tRNA-uridine 2-sulfurtransferase</fullName>
        <ecNumber evidence="1">2.8.1.13</ecNumber>
    </recommendedName>
</protein>
<evidence type="ECO:0000256" key="1">
    <source>
        <dbReference type="ARBA" id="ARBA00011949"/>
    </source>
</evidence>
<dbReference type="EMBL" id="DXBJ01000021">
    <property type="protein sequence ID" value="HIZ57570.1"/>
    <property type="molecule type" value="Genomic_DNA"/>
</dbReference>
<reference evidence="12" key="2">
    <citation type="submission" date="2021-04" db="EMBL/GenBank/DDBJ databases">
        <authorList>
            <person name="Gilroy R."/>
        </authorList>
    </citation>
    <scope>NUCLEOTIDE SEQUENCE</scope>
    <source>
        <strain evidence="12">ChiBcec16-3735</strain>
    </source>
</reference>
<dbReference type="SUPFAM" id="SSF52402">
    <property type="entry name" value="Adenine nucleotide alpha hydrolases-like"/>
    <property type="match status" value="1"/>
</dbReference>
<evidence type="ECO:0000313" key="13">
    <source>
        <dbReference type="Proteomes" id="UP000824065"/>
    </source>
</evidence>
<keyword evidence="7" id="KW-0694">RNA-binding</keyword>
<evidence type="ECO:0000256" key="2">
    <source>
        <dbReference type="ARBA" id="ARBA00022555"/>
    </source>
</evidence>
<dbReference type="PANTHER" id="PTHR11933:SF5">
    <property type="entry name" value="MITOCHONDRIAL TRNA-SPECIFIC 2-THIOURIDYLASE 1"/>
    <property type="match status" value="1"/>
</dbReference>
<dbReference type="Gene3D" id="2.30.30.280">
    <property type="entry name" value="Adenine nucleotide alpha hydrolases-like domains"/>
    <property type="match status" value="1"/>
</dbReference>
<dbReference type="PANTHER" id="PTHR11933">
    <property type="entry name" value="TRNA 5-METHYLAMINOMETHYL-2-THIOURIDYLATE -METHYLTRANSFERASE"/>
    <property type="match status" value="1"/>
</dbReference>
<dbReference type="GO" id="GO:0005524">
    <property type="term" value="F:ATP binding"/>
    <property type="evidence" value="ECO:0007669"/>
    <property type="project" value="UniProtKB-KW"/>
</dbReference>
<evidence type="ECO:0000256" key="7">
    <source>
        <dbReference type="ARBA" id="ARBA00022884"/>
    </source>
</evidence>
<evidence type="ECO:0000256" key="9">
    <source>
        <dbReference type="ARBA" id="ARBA00051542"/>
    </source>
</evidence>
<gene>
    <name evidence="12" type="primary">mnmA</name>
    <name evidence="12" type="ORF">H9725_03155</name>
</gene>
<evidence type="ECO:0000256" key="3">
    <source>
        <dbReference type="ARBA" id="ARBA00022679"/>
    </source>
</evidence>
<dbReference type="InterPro" id="IPR014729">
    <property type="entry name" value="Rossmann-like_a/b/a_fold"/>
</dbReference>
<keyword evidence="6" id="KW-0067">ATP-binding</keyword>
<evidence type="ECO:0000259" key="10">
    <source>
        <dbReference type="Pfam" id="PF20258"/>
    </source>
</evidence>
<feature type="domain" description="tRNA-specific 2-thiouridylase MnmA-like C-terminal" evidence="10">
    <location>
        <begin position="301"/>
        <end position="351"/>
    </location>
</feature>
<dbReference type="GO" id="GO:0000049">
    <property type="term" value="F:tRNA binding"/>
    <property type="evidence" value="ECO:0007669"/>
    <property type="project" value="UniProtKB-KW"/>
</dbReference>
<feature type="domain" description="tRNA-specific 2-thiouridylase MnmA-like central" evidence="11">
    <location>
        <begin position="219"/>
        <end position="264"/>
    </location>
</feature>
<dbReference type="CDD" id="cd01998">
    <property type="entry name" value="MnmA_TRMU-like"/>
    <property type="match status" value="1"/>
</dbReference>
<sequence>MSETMLPGSGFDTYEEQDKVLVGMSGGVDSSVTVRILQQQGFGVTGAVIRFSPAHDGAVEAAQRAARQLGIECIVLDTQELFEQEVVAPFCADYCAGRTPNPCVRCNPAVKFTALLAAADRLGIQYIATGHYARVEVDRDGVSRIHLPQSAARDQSYMLSRLDQDVLSRLILPLGEFEKDDVREMARDFGLDCADTPDSMEICFIPGGDYAAYIEARGLTGKAGRFISPDGADLGPHKGVLHYTVGQRKGLGIALGEPVFIRQICENGDILLARAGDEFFTAVTVAGLVTPDGAPLPAGPYLVKVRSAAQAQPAAFDGADTLVFEAPVRAPAPGQTAAFYRDGAVVGSAFITGAR</sequence>
<keyword evidence="2" id="KW-0820">tRNA-binding</keyword>
<dbReference type="GO" id="GO:0002143">
    <property type="term" value="P:tRNA wobble position uridine thiolation"/>
    <property type="evidence" value="ECO:0007669"/>
    <property type="project" value="TreeGrafter"/>
</dbReference>
<dbReference type="NCBIfam" id="NF001138">
    <property type="entry name" value="PRK00143.1"/>
    <property type="match status" value="1"/>
</dbReference>
<evidence type="ECO:0000313" key="12">
    <source>
        <dbReference type="EMBL" id="HIZ57570.1"/>
    </source>
</evidence>
<keyword evidence="8" id="KW-1015">Disulfide bond</keyword>
<keyword evidence="3 12" id="KW-0808">Transferase</keyword>
<accession>A0A9D2JN32</accession>
<dbReference type="Proteomes" id="UP000824065">
    <property type="component" value="Unassembled WGS sequence"/>
</dbReference>
<keyword evidence="4" id="KW-0819">tRNA processing</keyword>
<name>A0A9D2JN32_9FIRM</name>
<evidence type="ECO:0000256" key="6">
    <source>
        <dbReference type="ARBA" id="ARBA00022840"/>
    </source>
</evidence>
<proteinExistence type="predicted"/>
<comment type="catalytic activity">
    <reaction evidence="9">
        <text>S-sulfanyl-L-cysteinyl-[protein] + uridine(34) in tRNA + AH2 + ATP = 2-thiouridine(34) in tRNA + L-cysteinyl-[protein] + A + AMP + diphosphate + H(+)</text>
        <dbReference type="Rhea" id="RHEA:47032"/>
        <dbReference type="Rhea" id="RHEA-COMP:10131"/>
        <dbReference type="Rhea" id="RHEA-COMP:11726"/>
        <dbReference type="Rhea" id="RHEA-COMP:11727"/>
        <dbReference type="Rhea" id="RHEA-COMP:11728"/>
        <dbReference type="ChEBI" id="CHEBI:13193"/>
        <dbReference type="ChEBI" id="CHEBI:15378"/>
        <dbReference type="ChEBI" id="CHEBI:17499"/>
        <dbReference type="ChEBI" id="CHEBI:29950"/>
        <dbReference type="ChEBI" id="CHEBI:30616"/>
        <dbReference type="ChEBI" id="CHEBI:33019"/>
        <dbReference type="ChEBI" id="CHEBI:61963"/>
        <dbReference type="ChEBI" id="CHEBI:65315"/>
        <dbReference type="ChEBI" id="CHEBI:87170"/>
        <dbReference type="ChEBI" id="CHEBI:456215"/>
        <dbReference type="EC" id="2.8.1.13"/>
    </reaction>
</comment>
<dbReference type="InterPro" id="IPR023382">
    <property type="entry name" value="MnmA-like_central_sf"/>
</dbReference>
<dbReference type="EC" id="2.8.1.13" evidence="1"/>
<keyword evidence="5" id="KW-0547">Nucleotide-binding</keyword>
<dbReference type="GO" id="GO:0103016">
    <property type="term" value="F:tRNA-uridine 2-sulfurtransferase activity"/>
    <property type="evidence" value="ECO:0007669"/>
    <property type="project" value="UniProtKB-EC"/>
</dbReference>
<evidence type="ECO:0000256" key="4">
    <source>
        <dbReference type="ARBA" id="ARBA00022694"/>
    </source>
</evidence>
<dbReference type="InterPro" id="IPR046885">
    <property type="entry name" value="MnmA-like_C"/>
</dbReference>